<dbReference type="NCBIfam" id="TIGR03361">
    <property type="entry name" value="VI_Rhs_Vgr"/>
    <property type="match status" value="1"/>
</dbReference>
<comment type="similarity">
    <text evidence="2">Belongs to the VgrG protein family.</text>
</comment>
<dbReference type="InterPro" id="IPR006533">
    <property type="entry name" value="T6SS_Vgr_RhsGE"/>
</dbReference>
<proteinExistence type="inferred from homology"/>
<feature type="region of interest" description="Disordered" evidence="4">
    <location>
        <begin position="31"/>
        <end position="51"/>
    </location>
</feature>
<accession>A0A3Q9JMP1</accession>
<dbReference type="EMBL" id="CP029822">
    <property type="protein sequence ID" value="AZS49747.1"/>
    <property type="molecule type" value="Genomic_DNA"/>
</dbReference>
<dbReference type="SUPFAM" id="SSF69255">
    <property type="entry name" value="gp5 N-terminal domain-like"/>
    <property type="match status" value="1"/>
</dbReference>
<dbReference type="Gene3D" id="4.10.220.110">
    <property type="match status" value="1"/>
</dbReference>
<dbReference type="NCBIfam" id="TIGR01646">
    <property type="entry name" value="vgr_GE"/>
    <property type="match status" value="1"/>
</dbReference>
<dbReference type="InterPro" id="IPR006531">
    <property type="entry name" value="Gp5/Vgr_OB"/>
</dbReference>
<dbReference type="RefSeq" id="WP_127161927.1">
    <property type="nucleotide sequence ID" value="NZ_CP029822.1"/>
</dbReference>
<protein>
    <submittedName>
        <fullName evidence="7">Type VI secretion system tip protein VgrG</fullName>
    </submittedName>
</protein>
<evidence type="ECO:0000313" key="7">
    <source>
        <dbReference type="EMBL" id="AZS49747.1"/>
    </source>
</evidence>
<comment type="subcellular location">
    <subcellularLocation>
        <location evidence="1">Secreted</location>
    </subcellularLocation>
</comment>
<dbReference type="Pfam" id="PF05954">
    <property type="entry name" value="Phage_GPD"/>
    <property type="match status" value="1"/>
</dbReference>
<evidence type="ECO:0000256" key="4">
    <source>
        <dbReference type="SAM" id="MobiDB-lite"/>
    </source>
</evidence>
<dbReference type="Gene3D" id="2.40.50.230">
    <property type="entry name" value="Gp5 N-terminal domain"/>
    <property type="match status" value="1"/>
</dbReference>
<evidence type="ECO:0000259" key="6">
    <source>
        <dbReference type="Pfam" id="PF22178"/>
    </source>
</evidence>
<dbReference type="InterPro" id="IPR037026">
    <property type="entry name" value="Vgr_OB-fold_dom_sf"/>
</dbReference>
<reference evidence="8" key="1">
    <citation type="submission" date="2018-06" db="EMBL/GenBank/DDBJ databases">
        <title>Complete genome of Pseudomonas insecticola strain QZS01.</title>
        <authorList>
            <person name="Wang J."/>
            <person name="Su Q."/>
        </authorList>
    </citation>
    <scope>NUCLEOTIDE SEQUENCE [LARGE SCALE GENOMIC DNA]</scope>
    <source>
        <strain evidence="8">QZS01</strain>
    </source>
</reference>
<gene>
    <name evidence="7" type="primary">tssI</name>
    <name evidence="7" type="ORF">DM558_02650</name>
</gene>
<evidence type="ECO:0000256" key="3">
    <source>
        <dbReference type="ARBA" id="ARBA00022525"/>
    </source>
</evidence>
<dbReference type="PANTHER" id="PTHR32305:SF15">
    <property type="entry name" value="PROTEIN RHSA-RELATED"/>
    <property type="match status" value="1"/>
</dbReference>
<dbReference type="Pfam" id="PF22178">
    <property type="entry name" value="Gp5_trimer_C"/>
    <property type="match status" value="1"/>
</dbReference>
<organism evidence="7 8">
    <name type="scientific">Entomomonas moraniae</name>
    <dbReference type="NCBI Taxonomy" id="2213226"/>
    <lineage>
        <taxon>Bacteria</taxon>
        <taxon>Pseudomonadati</taxon>
        <taxon>Pseudomonadota</taxon>
        <taxon>Gammaproteobacteria</taxon>
        <taxon>Pseudomonadales</taxon>
        <taxon>Pseudomonadaceae</taxon>
        <taxon>Entomomonas</taxon>
    </lineage>
</organism>
<dbReference type="Proteomes" id="UP000273143">
    <property type="component" value="Chromosome"/>
</dbReference>
<dbReference type="Gene3D" id="3.55.50.10">
    <property type="entry name" value="Baseplate protein-like domains"/>
    <property type="match status" value="1"/>
</dbReference>
<feature type="domain" description="Gp5/Type VI secretion system Vgr C-terminal trimerisation" evidence="6">
    <location>
        <begin position="620"/>
        <end position="729"/>
    </location>
</feature>
<feature type="compositionally biased region" description="Polar residues" evidence="4">
    <location>
        <begin position="33"/>
        <end position="51"/>
    </location>
</feature>
<sequence>MFTDANTTHFTLFVDGLKKDQNANKPVDELTKKSSFSKPTGIVSNNNNTESDSLNAGLADSLSELTSSVTSGLSGIGSSLMGGLGGLTKSASSLDPFTTLQQANELKASLGALSNKNNNRDDQEKPKTAVDRLQILSINGYEGISTPYAFEVVLVNEFVRFDISSLLSKPVFIAFTPDGKNGDGIHGVVNSVKRGAIGQHYATFSIVVTPRFTNLQRRVNQRKFVGKTTPEIIKVILEEHGILEGAEGGFEFKFKETYPVRDFCVQYSESDFSFVSRLCEEEGIAYSFRHNATSHTMVFTDATPYFPTIADAVKFMNDSGLVADSKVLKYFDVTLATRPQNASWRDYNFQTAKTPEGNSEGKLSEKANQAQEPKLEFYDYPSSGMDKARNEQLAKVQIERLRADHLVGEGYSDRSDFHAGYFITIEDHPDIETMDAKKPWLITHIKHKAYQPQVLEAFGSASSAQSTMPSQIAKFLDTDIELEFPVQNQQQGYFNVFTAIPQEITFRPKHRHPKPQVLGSQTAVVTGAAGEEIYCDEYGRVKIQFHWDREGIFDENSSHWIRVASNWAHDGYGTVVIPRVGMEVKVDFLEGDPDQPIITGAIHNGVNKVPYDLPANKTRSVFKTSSSKGGVGSNELRIEDKAGQEQIFVQSQKDFDQLTKNNHTVQVNNNSHLQVNNEHSETIKGNRYQHQLAEEHHLTTLDRKTQVMMNDNTTVGMTQHTTVGTVQTIQAGQEVHLKAGMNIVIDGGLSLTLKAGGQHIVLNPAGIWMTMPVWTGGIPMMGTPAMPLPPLNMTKSVAATTAPPVVLHQMAKAEKEHTPIVALCPKKQGRSPMECPLSDCPCRKKLLEGNA</sequence>
<dbReference type="Pfam" id="PF04717">
    <property type="entry name" value="Phage_base_V"/>
    <property type="match status" value="1"/>
</dbReference>
<evidence type="ECO:0000256" key="1">
    <source>
        <dbReference type="ARBA" id="ARBA00004613"/>
    </source>
</evidence>
<keyword evidence="8" id="KW-1185">Reference proteome</keyword>
<feature type="domain" description="Gp5/Type VI secretion system Vgr protein OB-fold" evidence="5">
    <location>
        <begin position="537"/>
        <end position="603"/>
    </location>
</feature>
<dbReference type="InterPro" id="IPR054030">
    <property type="entry name" value="Gp5_Vgr_C"/>
</dbReference>
<keyword evidence="3" id="KW-0964">Secreted</keyword>
<evidence type="ECO:0000259" key="5">
    <source>
        <dbReference type="Pfam" id="PF04717"/>
    </source>
</evidence>
<dbReference type="AlphaFoldDB" id="A0A3Q9JMP1"/>
<dbReference type="KEGG" id="emo:DM558_02650"/>
<dbReference type="PANTHER" id="PTHR32305">
    <property type="match status" value="1"/>
</dbReference>
<dbReference type="Gene3D" id="2.30.110.50">
    <property type="match status" value="1"/>
</dbReference>
<dbReference type="InterPro" id="IPR017847">
    <property type="entry name" value="T6SS_RhsGE_Vgr_subset"/>
</dbReference>
<dbReference type="InterPro" id="IPR050708">
    <property type="entry name" value="T6SS_VgrG/RHS"/>
</dbReference>
<name>A0A3Q9JMP1_9GAMM</name>
<evidence type="ECO:0000313" key="8">
    <source>
        <dbReference type="Proteomes" id="UP000273143"/>
    </source>
</evidence>
<dbReference type="SUPFAM" id="SSF69279">
    <property type="entry name" value="Phage tail proteins"/>
    <property type="match status" value="2"/>
</dbReference>
<evidence type="ECO:0000256" key="2">
    <source>
        <dbReference type="ARBA" id="ARBA00005558"/>
    </source>
</evidence>
<dbReference type="GO" id="GO:0005576">
    <property type="term" value="C:extracellular region"/>
    <property type="evidence" value="ECO:0007669"/>
    <property type="project" value="UniProtKB-SubCell"/>
</dbReference>
<dbReference type="SUPFAM" id="SSF69349">
    <property type="entry name" value="Phage fibre proteins"/>
    <property type="match status" value="1"/>
</dbReference>